<dbReference type="HOGENOM" id="CLU_1000760_0_0_6"/>
<keyword evidence="3" id="KW-1185">Reference proteome</keyword>
<protein>
    <submittedName>
        <fullName evidence="2">Uncharacterized protein</fullName>
    </submittedName>
</protein>
<dbReference type="eggNOG" id="COG0563">
    <property type="taxonomic scope" value="Bacteria"/>
</dbReference>
<dbReference type="KEGG" id="sgl:SG0294"/>
<feature type="compositionally biased region" description="Basic and acidic residues" evidence="1">
    <location>
        <begin position="90"/>
        <end position="99"/>
    </location>
</feature>
<name>Q2NWA6_SODGM</name>
<accession>Q2NWA6</accession>
<evidence type="ECO:0000256" key="1">
    <source>
        <dbReference type="SAM" id="MobiDB-lite"/>
    </source>
</evidence>
<organism evidence="2 3">
    <name type="scientific">Sodalis glossinidius (strain morsitans)</name>
    <dbReference type="NCBI Taxonomy" id="343509"/>
    <lineage>
        <taxon>Bacteria</taxon>
        <taxon>Pseudomonadati</taxon>
        <taxon>Pseudomonadota</taxon>
        <taxon>Gammaproteobacteria</taxon>
        <taxon>Enterobacterales</taxon>
        <taxon>Bruguierivoracaceae</taxon>
        <taxon>Sodalis</taxon>
    </lineage>
</organism>
<dbReference type="STRING" id="343509.SG0294"/>
<dbReference type="Proteomes" id="UP000001932">
    <property type="component" value="Chromosome"/>
</dbReference>
<feature type="region of interest" description="Disordered" evidence="1">
    <location>
        <begin position="89"/>
        <end position="124"/>
    </location>
</feature>
<dbReference type="EMBL" id="AP008232">
    <property type="protein sequence ID" value="BAE73569.1"/>
    <property type="molecule type" value="Genomic_DNA"/>
</dbReference>
<feature type="compositionally biased region" description="Gly residues" evidence="1">
    <location>
        <begin position="101"/>
        <end position="124"/>
    </location>
</feature>
<dbReference type="AlphaFoldDB" id="Q2NWA6"/>
<gene>
    <name evidence="2" type="ordered locus">SG0294</name>
</gene>
<evidence type="ECO:0000313" key="2">
    <source>
        <dbReference type="EMBL" id="BAE73569.1"/>
    </source>
</evidence>
<proteinExistence type="predicted"/>
<sequence>MPPGTGVLDGNYHRSRDIKWRQVHLIIWLDYSLARTLRQAIGRDWHQQEIWPGTGNRESFRRYFFSRESVLLWTLKQHTPQPRLQFPDFQADRSRRDAKLAGGGGHTQMTGGGPQQPGGAVGGTGRGAVLCLRRRLRPSFCRHGPQSAAHRLRPGQRLGAGAATAIVTCRPAVDPTVSAWNYLGGYRRPGAVVYRAGTLNLMLMTFLIPVSANLMRGVGAARAATGNGAGGYGHHPASPGYHRWPAGKATFSPRRVTRLRPERAWRGARGTGTASVVL</sequence>
<reference evidence="2 3" key="1">
    <citation type="journal article" date="2006" name="Genome Res.">
        <title>Massive genome erosion and functional adaptations provide insights into the symbiotic lifestyle of Sodalis glossinidius in the tsetse host.</title>
        <authorList>
            <person name="Toh H."/>
            <person name="Weiss B.L."/>
            <person name="Perkin S.A.H."/>
            <person name="Yamashita A."/>
            <person name="Oshima K."/>
            <person name="Hattori M."/>
            <person name="Aksoy S."/>
        </authorList>
    </citation>
    <scope>NUCLEOTIDE SEQUENCE [LARGE SCALE GENOMIC DNA]</scope>
    <source>
        <strain evidence="3">morsitans</strain>
    </source>
</reference>
<evidence type="ECO:0000313" key="3">
    <source>
        <dbReference type="Proteomes" id="UP000001932"/>
    </source>
</evidence>